<dbReference type="GO" id="GO:0005634">
    <property type="term" value="C:nucleus"/>
    <property type="evidence" value="ECO:0007669"/>
    <property type="project" value="InterPro"/>
</dbReference>
<dbReference type="PANTHER" id="PTHR32344:SF1">
    <property type="entry name" value="U1-TYPE DOMAIN-CONTAINING PROTEIN"/>
    <property type="match status" value="1"/>
</dbReference>
<reference evidence="1" key="2">
    <citation type="submission" date="2025-09" db="UniProtKB">
        <authorList>
            <consortium name="Ensembl"/>
        </authorList>
    </citation>
    <scope>IDENTIFICATION</scope>
</reference>
<dbReference type="GeneTree" id="ENSGT00970000193821"/>
<dbReference type="GO" id="GO:0003690">
    <property type="term" value="F:double-stranded DNA binding"/>
    <property type="evidence" value="ECO:0007669"/>
    <property type="project" value="InterPro"/>
</dbReference>
<organism evidence="1 2">
    <name type="scientific">Kryptolebias marmoratus</name>
    <name type="common">Mangrove killifish</name>
    <name type="synonym">Rivulus marmoratus</name>
    <dbReference type="NCBI Taxonomy" id="37003"/>
    <lineage>
        <taxon>Eukaryota</taxon>
        <taxon>Metazoa</taxon>
        <taxon>Chordata</taxon>
        <taxon>Craniata</taxon>
        <taxon>Vertebrata</taxon>
        <taxon>Euteleostomi</taxon>
        <taxon>Actinopterygii</taxon>
        <taxon>Neopterygii</taxon>
        <taxon>Teleostei</taxon>
        <taxon>Neoteleostei</taxon>
        <taxon>Acanthomorphata</taxon>
        <taxon>Ovalentaria</taxon>
        <taxon>Atherinomorphae</taxon>
        <taxon>Cyprinodontiformes</taxon>
        <taxon>Rivulidae</taxon>
        <taxon>Kryptolebias</taxon>
    </lineage>
</organism>
<sequence length="142" mass="16024">HRRYFCCAPPCLPRAATEMCASHLPTKISSKGRAKQFPSQLHESGGELFCTSCNLILEHKRKSTIEKHFVSRKTCEESCNLICEDWVSTCTALNILLSISDYPSMRRFLRDRVVNGGAIPGFHQLQEKRDGYLLYLAGSDCP</sequence>
<dbReference type="Ensembl" id="ENSKMAT00000007379.1">
    <property type="protein sequence ID" value="ENSKMAP00000007262.1"/>
    <property type="gene ID" value="ENSKMAG00000005473.1"/>
</dbReference>
<evidence type="ECO:0000313" key="1">
    <source>
        <dbReference type="Ensembl" id="ENSKMAP00000007262.1"/>
    </source>
</evidence>
<proteinExistence type="predicted"/>
<name>A0A3Q3F0J1_KRYMA</name>
<dbReference type="Proteomes" id="UP000264800">
    <property type="component" value="Unplaced"/>
</dbReference>
<evidence type="ECO:0000313" key="2">
    <source>
        <dbReference type="Proteomes" id="UP000264800"/>
    </source>
</evidence>
<keyword evidence="2" id="KW-1185">Reference proteome</keyword>
<accession>A0A3Q3F0J1</accession>
<reference evidence="1" key="1">
    <citation type="submission" date="2025-08" db="UniProtKB">
        <authorList>
            <consortium name="Ensembl"/>
        </authorList>
    </citation>
    <scope>IDENTIFICATION</scope>
</reference>
<dbReference type="InterPro" id="IPR033375">
    <property type="entry name" value="Cggbp1"/>
</dbReference>
<dbReference type="AlphaFoldDB" id="A0A3Q3F0J1"/>
<dbReference type="OMA" id="PRAATEM"/>
<protein>
    <submittedName>
        <fullName evidence="1">Uncharacterized protein</fullName>
    </submittedName>
</protein>
<dbReference type="GO" id="GO:0006357">
    <property type="term" value="P:regulation of transcription by RNA polymerase II"/>
    <property type="evidence" value="ECO:0007669"/>
    <property type="project" value="InterPro"/>
</dbReference>
<dbReference type="PANTHER" id="PTHR32344">
    <property type="entry name" value="U1-TYPE DOMAIN-CONTAINING PROTEIN"/>
    <property type="match status" value="1"/>
</dbReference>